<dbReference type="Proteomes" id="UP000287352">
    <property type="component" value="Unassembled WGS sequence"/>
</dbReference>
<sequence>MIKQFDETIGFEFDEQARHSIGFDRQETTMFLFEYLGDRLALSPLDEEIDQVHFFSALDVCDYLAHQETKEYFIRLVLQRDVKRMEKLT</sequence>
<name>A0A402A614_9CHLR</name>
<evidence type="ECO:0008006" key="3">
    <source>
        <dbReference type="Google" id="ProtNLM"/>
    </source>
</evidence>
<evidence type="ECO:0000313" key="2">
    <source>
        <dbReference type="Proteomes" id="UP000287352"/>
    </source>
</evidence>
<protein>
    <recommendedName>
        <fullName evidence="3">Nudix hydrolase domain-containing protein</fullName>
    </recommendedName>
</protein>
<organism evidence="1 2">
    <name type="scientific">Tengunoibacter tsumagoiensis</name>
    <dbReference type="NCBI Taxonomy" id="2014871"/>
    <lineage>
        <taxon>Bacteria</taxon>
        <taxon>Bacillati</taxon>
        <taxon>Chloroflexota</taxon>
        <taxon>Ktedonobacteria</taxon>
        <taxon>Ktedonobacterales</taxon>
        <taxon>Dictyobacteraceae</taxon>
        <taxon>Tengunoibacter</taxon>
    </lineage>
</organism>
<reference evidence="2" key="1">
    <citation type="submission" date="2018-12" db="EMBL/GenBank/DDBJ databases">
        <title>Tengunoibacter tsumagoiensis gen. nov., sp. nov., Dictyobacter kobayashii sp. nov., D. alpinus sp. nov., and D. joshuensis sp. nov. and description of Dictyobacteraceae fam. nov. within the order Ktedonobacterales isolated from Tengu-no-mugimeshi.</title>
        <authorList>
            <person name="Wang C.M."/>
            <person name="Zheng Y."/>
            <person name="Sakai Y."/>
            <person name="Toyoda A."/>
            <person name="Minakuchi Y."/>
            <person name="Abe K."/>
            <person name="Yokota A."/>
            <person name="Yabe S."/>
        </authorList>
    </citation>
    <scope>NUCLEOTIDE SEQUENCE [LARGE SCALE GENOMIC DNA]</scope>
    <source>
        <strain evidence="2">Uno3</strain>
    </source>
</reference>
<dbReference type="EMBL" id="BIFR01000002">
    <property type="protein sequence ID" value="GCE14529.1"/>
    <property type="molecule type" value="Genomic_DNA"/>
</dbReference>
<accession>A0A402A614</accession>
<dbReference type="AlphaFoldDB" id="A0A402A614"/>
<proteinExistence type="predicted"/>
<keyword evidence="2" id="KW-1185">Reference proteome</keyword>
<comment type="caution">
    <text evidence="1">The sequence shown here is derived from an EMBL/GenBank/DDBJ whole genome shotgun (WGS) entry which is preliminary data.</text>
</comment>
<gene>
    <name evidence="1" type="ORF">KTT_43880</name>
</gene>
<evidence type="ECO:0000313" key="1">
    <source>
        <dbReference type="EMBL" id="GCE14529.1"/>
    </source>
</evidence>